<dbReference type="Gramene" id="KZM89878">
    <property type="protein sequence ID" value="KZM89878"/>
    <property type="gene ID" value="DCAR_022759"/>
</dbReference>
<dbReference type="AlphaFoldDB" id="A0A164V6D7"/>
<protein>
    <submittedName>
        <fullName evidence="2">Uncharacterized protein</fullName>
    </submittedName>
</protein>
<reference evidence="3" key="2">
    <citation type="submission" date="2022-03" db="EMBL/GenBank/DDBJ databases">
        <title>Draft title - Genomic analysis of global carrot germplasm unveils the trajectory of domestication and the origin of high carotenoid orange carrot.</title>
        <authorList>
            <person name="Iorizzo M."/>
            <person name="Ellison S."/>
            <person name="Senalik D."/>
            <person name="Macko-Podgorni A."/>
            <person name="Grzebelus D."/>
            <person name="Bostan H."/>
            <person name="Rolling W."/>
            <person name="Curaba J."/>
            <person name="Simon P."/>
        </authorList>
    </citation>
    <scope>NUCLEOTIDE SEQUENCE</scope>
    <source>
        <tissue evidence="3">Leaf</tissue>
    </source>
</reference>
<dbReference type="EMBL" id="LNRQ01000006">
    <property type="protein sequence ID" value="KZM89878.1"/>
    <property type="molecule type" value="Genomic_DNA"/>
</dbReference>
<keyword evidence="4" id="KW-1185">Reference proteome</keyword>
<gene>
    <name evidence="2" type="ORF">DCAR_022759</name>
    <name evidence="3" type="ORF">DCAR_0623286</name>
</gene>
<evidence type="ECO:0000256" key="1">
    <source>
        <dbReference type="SAM" id="MobiDB-lite"/>
    </source>
</evidence>
<evidence type="ECO:0000313" key="2">
    <source>
        <dbReference type="EMBL" id="KZM89878.1"/>
    </source>
</evidence>
<accession>A0A164V6D7</accession>
<dbReference type="Proteomes" id="UP000077755">
    <property type="component" value="Chromosome 6"/>
</dbReference>
<evidence type="ECO:0000313" key="4">
    <source>
        <dbReference type="Proteomes" id="UP000077755"/>
    </source>
</evidence>
<name>A0A164V6D7_DAUCS</name>
<dbReference type="EMBL" id="CP093348">
    <property type="protein sequence ID" value="WOH03885.1"/>
    <property type="molecule type" value="Genomic_DNA"/>
</dbReference>
<evidence type="ECO:0000313" key="3">
    <source>
        <dbReference type="EMBL" id="WOH03885.1"/>
    </source>
</evidence>
<proteinExistence type="predicted"/>
<feature type="compositionally biased region" description="Polar residues" evidence="1">
    <location>
        <begin position="198"/>
        <end position="211"/>
    </location>
</feature>
<reference evidence="2" key="1">
    <citation type="journal article" date="2016" name="Nat. Genet.">
        <title>A high-quality carrot genome assembly provides new insights into carotenoid accumulation and asterid genome evolution.</title>
        <authorList>
            <person name="Iorizzo M."/>
            <person name="Ellison S."/>
            <person name="Senalik D."/>
            <person name="Zeng P."/>
            <person name="Satapoomin P."/>
            <person name="Huang J."/>
            <person name="Bowman M."/>
            <person name="Iovene M."/>
            <person name="Sanseverino W."/>
            <person name="Cavagnaro P."/>
            <person name="Yildiz M."/>
            <person name="Macko-Podgorni A."/>
            <person name="Moranska E."/>
            <person name="Grzebelus E."/>
            <person name="Grzebelus D."/>
            <person name="Ashrafi H."/>
            <person name="Zheng Z."/>
            <person name="Cheng S."/>
            <person name="Spooner D."/>
            <person name="Van Deynze A."/>
            <person name="Simon P."/>
        </authorList>
    </citation>
    <scope>NUCLEOTIDE SEQUENCE [LARGE SCALE GENOMIC DNA]</scope>
    <source>
        <tissue evidence="2">Leaf</tissue>
    </source>
</reference>
<organism evidence="2">
    <name type="scientific">Daucus carota subsp. sativus</name>
    <name type="common">Carrot</name>
    <dbReference type="NCBI Taxonomy" id="79200"/>
    <lineage>
        <taxon>Eukaryota</taxon>
        <taxon>Viridiplantae</taxon>
        <taxon>Streptophyta</taxon>
        <taxon>Embryophyta</taxon>
        <taxon>Tracheophyta</taxon>
        <taxon>Spermatophyta</taxon>
        <taxon>Magnoliopsida</taxon>
        <taxon>eudicotyledons</taxon>
        <taxon>Gunneridae</taxon>
        <taxon>Pentapetalae</taxon>
        <taxon>asterids</taxon>
        <taxon>campanulids</taxon>
        <taxon>Apiales</taxon>
        <taxon>Apiaceae</taxon>
        <taxon>Apioideae</taxon>
        <taxon>Scandiceae</taxon>
        <taxon>Daucinae</taxon>
        <taxon>Daucus</taxon>
        <taxon>Daucus sect. Daucus</taxon>
    </lineage>
</organism>
<sequence>MTPSQRRLLHTNLKHMSPSLGLTHQSPVGSLLAQSIGDKGKATMFQLPTSGIRGRLHGQCTIQNNGVTHRSPVSSLSTRGFRSEIKTSVFQLTVSRIRGRPHTKCDVQRNGIIVAPLIKDVATKIFRIHYNKYNVKAVYRSPVSSLLTRRIGTKGNAPVFQLPASRIRGPHIQHTFKNNDFNTICIKKNDNGHEPDLSMNTSQPDAQNSSYVDPDQDEITIVVPEFEAMGVERPFGDYEIVESPLSLLYLNEFITDVVTKSM</sequence>
<feature type="region of interest" description="Disordered" evidence="1">
    <location>
        <begin position="192"/>
        <end position="212"/>
    </location>
</feature>